<dbReference type="GO" id="GO:0003677">
    <property type="term" value="F:DNA binding"/>
    <property type="evidence" value="ECO:0007669"/>
    <property type="project" value="InterPro"/>
</dbReference>
<dbReference type="Gene3D" id="1.10.268.10">
    <property type="entry name" value="Topoisomerase, domain 3"/>
    <property type="match status" value="1"/>
</dbReference>
<dbReference type="InterPro" id="IPR013757">
    <property type="entry name" value="Topo_IIA_A_a_sf"/>
</dbReference>
<accession>A0A183F1M9</accession>
<dbReference type="AlphaFoldDB" id="A0A183F1M9"/>
<proteinExistence type="predicted"/>
<name>A0A183F1M9_9BILA</name>
<reference evidence="1" key="1">
    <citation type="submission" date="2016-06" db="UniProtKB">
        <authorList>
            <consortium name="WormBaseParasite"/>
        </authorList>
    </citation>
    <scope>IDENTIFICATION</scope>
</reference>
<dbReference type="WBParaSite" id="GPUH_0002715001-mRNA-1">
    <property type="protein sequence ID" value="GPUH_0002715001-mRNA-1"/>
    <property type="gene ID" value="GPUH_0002715001"/>
</dbReference>
<organism evidence="1">
    <name type="scientific">Gongylonema pulchrum</name>
    <dbReference type="NCBI Taxonomy" id="637853"/>
    <lineage>
        <taxon>Eukaryota</taxon>
        <taxon>Metazoa</taxon>
        <taxon>Ecdysozoa</taxon>
        <taxon>Nematoda</taxon>
        <taxon>Chromadorea</taxon>
        <taxon>Rhabditida</taxon>
        <taxon>Spirurina</taxon>
        <taxon>Spiruromorpha</taxon>
        <taxon>Spiruroidea</taxon>
        <taxon>Gongylonematidae</taxon>
        <taxon>Gongylonema</taxon>
    </lineage>
</organism>
<evidence type="ECO:0000313" key="1">
    <source>
        <dbReference type="WBParaSite" id="GPUH_0002715001-mRNA-1"/>
    </source>
</evidence>
<sequence>LAKIKGEILIENKRKAAIVEQLVKKGFDRDPVKQWKELQK</sequence>
<dbReference type="GO" id="GO:0005524">
    <property type="term" value="F:ATP binding"/>
    <property type="evidence" value="ECO:0007669"/>
    <property type="project" value="InterPro"/>
</dbReference>
<protein>
    <submittedName>
        <fullName evidence="1">DUF3368 domain-containing protein</fullName>
    </submittedName>
</protein>
<dbReference type="GO" id="GO:0003918">
    <property type="term" value="F:DNA topoisomerase type II (double strand cut, ATP-hydrolyzing) activity"/>
    <property type="evidence" value="ECO:0007669"/>
    <property type="project" value="InterPro"/>
</dbReference>